<name>A0AAW0A254_9AGAR</name>
<reference evidence="1 2" key="1">
    <citation type="journal article" date="2024" name="J Genomics">
        <title>Draft genome sequencing and assembly of Favolaschia claudopus CIRM-BRFM 2984 isolated from oak limbs.</title>
        <authorList>
            <person name="Navarro D."/>
            <person name="Drula E."/>
            <person name="Chaduli D."/>
            <person name="Cazenave R."/>
            <person name="Ahrendt S."/>
            <person name="Wang J."/>
            <person name="Lipzen A."/>
            <person name="Daum C."/>
            <person name="Barry K."/>
            <person name="Grigoriev I.V."/>
            <person name="Favel A."/>
            <person name="Rosso M.N."/>
            <person name="Martin F."/>
        </authorList>
    </citation>
    <scope>NUCLEOTIDE SEQUENCE [LARGE SCALE GENOMIC DNA]</scope>
    <source>
        <strain evidence="1 2">CIRM-BRFM 2984</strain>
    </source>
</reference>
<sequence length="513" mass="58590">MFPLLTSRIGQLTGTSPLHKPLYAVPRCVAQIDEFSQDLEGRKSYTAKFTGFLFATDVHLGVEVPVMVKVGVDLRVVTIWNLFVHAWIAYAGLAHVVDMESCSHTVVDRPGTVLEQAYTIFYTPQNVAEPKNTGGVTDSGKIPFRGNILVIKHSGDNEMPMDITKDSEEHYRITMLVRHKHRPASQAFHDLLNTFDVMVVILEYVDFRDLWTLTQTTKAFQSMCRRFFRTRADVQISTFLSAKSPVSKEFDKLLYDFWQLITTSHSAVYGSLLLYIERCVQSNKPWLPHNLNIAVPRGAVIPWIVYLRGLCEDRPLKFKQIEVDCFVRGHIASIWQVEIITGRAIILTETRGRCIAEAVIISPHTANMQFLTRDFLVIYYAQKAFDASAIDSWHYPTIQASQHLERRGIRKSIDNSSWLSQCRWTCPILWRQVSCDRGTLNFRIGDDTAVLDSTITSSKLQWRLGDTCYNSECKNYAAHYYPYIPVSTRAVIVMDRANFQGYYSELGAELRST</sequence>
<dbReference type="AlphaFoldDB" id="A0AAW0A254"/>
<proteinExistence type="predicted"/>
<evidence type="ECO:0008006" key="3">
    <source>
        <dbReference type="Google" id="ProtNLM"/>
    </source>
</evidence>
<evidence type="ECO:0000313" key="1">
    <source>
        <dbReference type="EMBL" id="KAK6997445.1"/>
    </source>
</evidence>
<protein>
    <recommendedName>
        <fullName evidence="3">F-box domain-containing protein</fullName>
    </recommendedName>
</protein>
<organism evidence="1 2">
    <name type="scientific">Favolaschia claudopus</name>
    <dbReference type="NCBI Taxonomy" id="2862362"/>
    <lineage>
        <taxon>Eukaryota</taxon>
        <taxon>Fungi</taxon>
        <taxon>Dikarya</taxon>
        <taxon>Basidiomycota</taxon>
        <taxon>Agaricomycotina</taxon>
        <taxon>Agaricomycetes</taxon>
        <taxon>Agaricomycetidae</taxon>
        <taxon>Agaricales</taxon>
        <taxon>Marasmiineae</taxon>
        <taxon>Mycenaceae</taxon>
        <taxon>Favolaschia</taxon>
    </lineage>
</organism>
<comment type="caution">
    <text evidence="1">The sequence shown here is derived from an EMBL/GenBank/DDBJ whole genome shotgun (WGS) entry which is preliminary data.</text>
</comment>
<accession>A0AAW0A254</accession>
<gene>
    <name evidence="1" type="ORF">R3P38DRAFT_3219477</name>
</gene>
<dbReference type="EMBL" id="JAWWNJ010000090">
    <property type="protein sequence ID" value="KAK6997445.1"/>
    <property type="molecule type" value="Genomic_DNA"/>
</dbReference>
<keyword evidence="2" id="KW-1185">Reference proteome</keyword>
<dbReference type="Proteomes" id="UP001362999">
    <property type="component" value="Unassembled WGS sequence"/>
</dbReference>
<evidence type="ECO:0000313" key="2">
    <source>
        <dbReference type="Proteomes" id="UP001362999"/>
    </source>
</evidence>